<evidence type="ECO:0000256" key="5">
    <source>
        <dbReference type="SAM" id="MobiDB-lite"/>
    </source>
</evidence>
<keyword evidence="3 6" id="KW-1133">Transmembrane helix</keyword>
<comment type="caution">
    <text evidence="8">The sequence shown here is derived from an EMBL/GenBank/DDBJ whole genome shotgun (WGS) entry which is preliminary data.</text>
</comment>
<evidence type="ECO:0000256" key="3">
    <source>
        <dbReference type="ARBA" id="ARBA00022989"/>
    </source>
</evidence>
<feature type="compositionally biased region" description="Low complexity" evidence="5">
    <location>
        <begin position="253"/>
        <end position="262"/>
    </location>
</feature>
<feature type="transmembrane region" description="Helical" evidence="6">
    <location>
        <begin position="140"/>
        <end position="168"/>
    </location>
</feature>
<dbReference type="VEuPathDB" id="VectorBase:RSAN_034712"/>
<evidence type="ECO:0000256" key="6">
    <source>
        <dbReference type="SAM" id="Phobius"/>
    </source>
</evidence>
<dbReference type="Proteomes" id="UP000821837">
    <property type="component" value="Chromosome 5"/>
</dbReference>
<keyword evidence="4 6" id="KW-0472">Membrane</keyword>
<feature type="transmembrane region" description="Helical" evidence="6">
    <location>
        <begin position="98"/>
        <end position="119"/>
    </location>
</feature>
<evidence type="ECO:0000259" key="7">
    <source>
        <dbReference type="Pfam" id="PF00909"/>
    </source>
</evidence>
<reference evidence="8" key="2">
    <citation type="submission" date="2021-09" db="EMBL/GenBank/DDBJ databases">
        <authorList>
            <person name="Jia N."/>
            <person name="Wang J."/>
            <person name="Shi W."/>
            <person name="Du L."/>
            <person name="Sun Y."/>
            <person name="Zhan W."/>
            <person name="Jiang J."/>
            <person name="Wang Q."/>
            <person name="Zhang B."/>
            <person name="Ji P."/>
            <person name="Sakyi L.B."/>
            <person name="Cui X."/>
            <person name="Yuan T."/>
            <person name="Jiang B."/>
            <person name="Yang W."/>
            <person name="Lam T.T.-Y."/>
            <person name="Chang Q."/>
            <person name="Ding S."/>
            <person name="Wang X."/>
            <person name="Zhu J."/>
            <person name="Ruan X."/>
            <person name="Zhao L."/>
            <person name="Wei J."/>
            <person name="Que T."/>
            <person name="Du C."/>
            <person name="Cheng J."/>
            <person name="Dai P."/>
            <person name="Han X."/>
            <person name="Huang E."/>
            <person name="Gao Y."/>
            <person name="Liu J."/>
            <person name="Shao H."/>
            <person name="Ye R."/>
            <person name="Li L."/>
            <person name="Wei W."/>
            <person name="Wang X."/>
            <person name="Wang C."/>
            <person name="Huo Q."/>
            <person name="Li W."/>
            <person name="Guo W."/>
            <person name="Chen H."/>
            <person name="Chen S."/>
            <person name="Zhou L."/>
            <person name="Zhou L."/>
            <person name="Ni X."/>
            <person name="Tian J."/>
            <person name="Zhou Y."/>
            <person name="Sheng Y."/>
            <person name="Liu T."/>
            <person name="Pan Y."/>
            <person name="Xia L."/>
            <person name="Li J."/>
            <person name="Zhao F."/>
            <person name="Cao W."/>
        </authorList>
    </citation>
    <scope>NUCLEOTIDE SEQUENCE</scope>
    <source>
        <strain evidence="8">Rsan-2018</strain>
        <tissue evidence="8">Larvae</tissue>
    </source>
</reference>
<dbReference type="InterPro" id="IPR029020">
    <property type="entry name" value="Ammonium/urea_transptr"/>
</dbReference>
<evidence type="ECO:0000313" key="9">
    <source>
        <dbReference type="Proteomes" id="UP000821837"/>
    </source>
</evidence>
<feature type="transmembrane region" description="Helical" evidence="6">
    <location>
        <begin position="48"/>
        <end position="69"/>
    </location>
</feature>
<reference evidence="8" key="1">
    <citation type="journal article" date="2020" name="Cell">
        <title>Large-Scale Comparative Analyses of Tick Genomes Elucidate Their Genetic Diversity and Vector Capacities.</title>
        <authorList>
            <consortium name="Tick Genome and Microbiome Consortium (TIGMIC)"/>
            <person name="Jia N."/>
            <person name="Wang J."/>
            <person name="Shi W."/>
            <person name="Du L."/>
            <person name="Sun Y."/>
            <person name="Zhan W."/>
            <person name="Jiang J.F."/>
            <person name="Wang Q."/>
            <person name="Zhang B."/>
            <person name="Ji P."/>
            <person name="Bell-Sakyi L."/>
            <person name="Cui X.M."/>
            <person name="Yuan T.T."/>
            <person name="Jiang B.G."/>
            <person name="Yang W.F."/>
            <person name="Lam T.T."/>
            <person name="Chang Q.C."/>
            <person name="Ding S.J."/>
            <person name="Wang X.J."/>
            <person name="Zhu J.G."/>
            <person name="Ruan X.D."/>
            <person name="Zhao L."/>
            <person name="Wei J.T."/>
            <person name="Ye R.Z."/>
            <person name="Que T.C."/>
            <person name="Du C.H."/>
            <person name="Zhou Y.H."/>
            <person name="Cheng J.X."/>
            <person name="Dai P.F."/>
            <person name="Guo W.B."/>
            <person name="Han X.H."/>
            <person name="Huang E.J."/>
            <person name="Li L.F."/>
            <person name="Wei W."/>
            <person name="Gao Y.C."/>
            <person name="Liu J.Z."/>
            <person name="Shao H.Z."/>
            <person name="Wang X."/>
            <person name="Wang C.C."/>
            <person name="Yang T.C."/>
            <person name="Huo Q.B."/>
            <person name="Li W."/>
            <person name="Chen H.Y."/>
            <person name="Chen S.E."/>
            <person name="Zhou L.G."/>
            <person name="Ni X.B."/>
            <person name="Tian J.H."/>
            <person name="Sheng Y."/>
            <person name="Liu T."/>
            <person name="Pan Y.S."/>
            <person name="Xia L.Y."/>
            <person name="Li J."/>
            <person name="Zhao F."/>
            <person name="Cao W.C."/>
        </authorList>
    </citation>
    <scope>NUCLEOTIDE SEQUENCE</scope>
    <source>
        <strain evidence="8">Rsan-2018</strain>
    </source>
</reference>
<dbReference type="InterPro" id="IPR024041">
    <property type="entry name" value="NH4_transpt_AmtB-like_dom"/>
</dbReference>
<dbReference type="FunFam" id="1.10.3430.10:FF:000045">
    <property type="entry name" value="Ammonium transporter, putative"/>
    <property type="match status" value="1"/>
</dbReference>
<evidence type="ECO:0000256" key="1">
    <source>
        <dbReference type="ARBA" id="ARBA00004141"/>
    </source>
</evidence>
<keyword evidence="9" id="KW-1185">Reference proteome</keyword>
<gene>
    <name evidence="8" type="ORF">HPB52_010934</name>
</gene>
<dbReference type="Pfam" id="PF00909">
    <property type="entry name" value="Ammonium_transp"/>
    <property type="match status" value="1"/>
</dbReference>
<sequence length="295" mass="31739">MSSSGCPARSRDQIEQVPGVDASRRGFPLSYGWTCYAVNSRKFSVIKLINGILASLVAITAGCALYHPWEAVVVGSVGSLLANVGMPLLDWLRVDDPVGAIAVHGLSSVWGMLAVGLFVERDSLLRLSRGGAGVFRGGGFYLLGVQAVAVLAITAWSCVSTYIILWGINRVVPIRMSLEEEQIGADFVEHGIQYLQKPEQPKPGAAAIATISNGKFNAGEGRPAVAPPEQPADAAARRQQHLPQLALQDRQRTSSSTQTDDTPNGRLVLPRSMETGRQTWRRPVPRPAWSETDST</sequence>
<comment type="subcellular location">
    <subcellularLocation>
        <location evidence="1">Membrane</location>
        <topology evidence="1">Multi-pass membrane protein</topology>
    </subcellularLocation>
</comment>
<protein>
    <recommendedName>
        <fullName evidence="7">Ammonium transporter AmtB-like domain-containing protein</fullName>
    </recommendedName>
</protein>
<dbReference type="PANTHER" id="PTHR11730">
    <property type="entry name" value="AMMONIUM TRANSPORTER"/>
    <property type="match status" value="1"/>
</dbReference>
<evidence type="ECO:0000313" key="8">
    <source>
        <dbReference type="EMBL" id="KAH7951626.1"/>
    </source>
</evidence>
<dbReference type="Gene3D" id="1.10.3430.10">
    <property type="entry name" value="Ammonium transporter AmtB like domains"/>
    <property type="match status" value="1"/>
</dbReference>
<accession>A0A9D4PQW4</accession>
<organism evidence="8 9">
    <name type="scientific">Rhipicephalus sanguineus</name>
    <name type="common">Brown dog tick</name>
    <name type="synonym">Ixodes sanguineus</name>
    <dbReference type="NCBI Taxonomy" id="34632"/>
    <lineage>
        <taxon>Eukaryota</taxon>
        <taxon>Metazoa</taxon>
        <taxon>Ecdysozoa</taxon>
        <taxon>Arthropoda</taxon>
        <taxon>Chelicerata</taxon>
        <taxon>Arachnida</taxon>
        <taxon>Acari</taxon>
        <taxon>Parasitiformes</taxon>
        <taxon>Ixodida</taxon>
        <taxon>Ixodoidea</taxon>
        <taxon>Ixodidae</taxon>
        <taxon>Rhipicephalinae</taxon>
        <taxon>Rhipicephalus</taxon>
        <taxon>Rhipicephalus</taxon>
    </lineage>
</organism>
<proteinExistence type="predicted"/>
<dbReference type="EMBL" id="JABSTV010001251">
    <property type="protein sequence ID" value="KAH7951626.1"/>
    <property type="molecule type" value="Genomic_DNA"/>
</dbReference>
<dbReference type="GO" id="GO:0005886">
    <property type="term" value="C:plasma membrane"/>
    <property type="evidence" value="ECO:0007669"/>
    <property type="project" value="TreeGrafter"/>
</dbReference>
<evidence type="ECO:0000256" key="2">
    <source>
        <dbReference type="ARBA" id="ARBA00022692"/>
    </source>
</evidence>
<dbReference type="GO" id="GO:0008519">
    <property type="term" value="F:ammonium channel activity"/>
    <property type="evidence" value="ECO:0007669"/>
    <property type="project" value="InterPro"/>
</dbReference>
<dbReference type="GO" id="GO:0097272">
    <property type="term" value="P:ammonium homeostasis"/>
    <property type="evidence" value="ECO:0007669"/>
    <property type="project" value="TreeGrafter"/>
</dbReference>
<dbReference type="AlphaFoldDB" id="A0A9D4PQW4"/>
<dbReference type="PANTHER" id="PTHR11730:SF58">
    <property type="entry name" value="AMMONIUM TRANSPORTER"/>
    <property type="match status" value="1"/>
</dbReference>
<dbReference type="SUPFAM" id="SSF111352">
    <property type="entry name" value="Ammonium transporter"/>
    <property type="match status" value="1"/>
</dbReference>
<name>A0A9D4PQW4_RHISA</name>
<feature type="domain" description="Ammonium transporter AmtB-like" evidence="7">
    <location>
        <begin position="38"/>
        <end position="191"/>
    </location>
</feature>
<keyword evidence="2 6" id="KW-0812">Transmembrane</keyword>
<evidence type="ECO:0000256" key="4">
    <source>
        <dbReference type="ARBA" id="ARBA00023136"/>
    </source>
</evidence>
<feature type="region of interest" description="Disordered" evidence="5">
    <location>
        <begin position="218"/>
        <end position="295"/>
    </location>
</feature>